<feature type="compositionally biased region" description="Low complexity" evidence="9">
    <location>
        <begin position="937"/>
        <end position="948"/>
    </location>
</feature>
<dbReference type="InterPro" id="IPR041031">
    <property type="entry name" value="RNF31_C"/>
</dbReference>
<feature type="region of interest" description="Disordered" evidence="9">
    <location>
        <begin position="170"/>
        <end position="197"/>
    </location>
</feature>
<comment type="similarity">
    <text evidence="1">Belongs to the RBR family.</text>
</comment>
<feature type="compositionally biased region" description="Basic and acidic residues" evidence="9">
    <location>
        <begin position="851"/>
        <end position="860"/>
    </location>
</feature>
<feature type="compositionally biased region" description="Low complexity" evidence="9">
    <location>
        <begin position="506"/>
        <end position="517"/>
    </location>
</feature>
<feature type="compositionally biased region" description="Polar residues" evidence="9">
    <location>
        <begin position="1603"/>
        <end position="1614"/>
    </location>
</feature>
<evidence type="ECO:0000256" key="2">
    <source>
        <dbReference type="ARBA" id="ARBA00022679"/>
    </source>
</evidence>
<evidence type="ECO:0000259" key="11">
    <source>
        <dbReference type="PROSITE" id="PS50089"/>
    </source>
</evidence>
<evidence type="ECO:0000313" key="15">
    <source>
        <dbReference type="Proteomes" id="UP000820818"/>
    </source>
</evidence>
<keyword evidence="15" id="KW-1185">Reference proteome</keyword>
<feature type="region of interest" description="Disordered" evidence="9">
    <location>
        <begin position="1350"/>
        <end position="1377"/>
    </location>
</feature>
<dbReference type="CDD" id="cd20337">
    <property type="entry name" value="BRcat_RBR_HOIP"/>
    <property type="match status" value="1"/>
</dbReference>
<keyword evidence="4" id="KW-0677">Repeat</keyword>
<gene>
    <name evidence="14" type="ORF">GHT06_017783</name>
</gene>
<feature type="compositionally biased region" description="Polar residues" evidence="9">
    <location>
        <begin position="380"/>
        <end position="395"/>
    </location>
</feature>
<keyword evidence="7" id="KW-0862">Zinc</keyword>
<feature type="region of interest" description="Disordered" evidence="9">
    <location>
        <begin position="1550"/>
        <end position="1614"/>
    </location>
</feature>
<dbReference type="PANTHER" id="PTHR16004:SF2">
    <property type="entry name" value="E3 UBIQUITIN-PROTEIN LIGASE LUBEL"/>
    <property type="match status" value="1"/>
</dbReference>
<feature type="compositionally biased region" description="Polar residues" evidence="9">
    <location>
        <begin position="861"/>
        <end position="875"/>
    </location>
</feature>
<evidence type="ECO:0000256" key="8">
    <source>
        <dbReference type="PROSITE-ProRule" id="PRU00322"/>
    </source>
</evidence>
<feature type="compositionally biased region" description="Low complexity" evidence="9">
    <location>
        <begin position="1321"/>
        <end position="1331"/>
    </location>
</feature>
<evidence type="ECO:0000256" key="1">
    <source>
        <dbReference type="ARBA" id="ARBA00008278"/>
    </source>
</evidence>
<evidence type="ECO:0000256" key="3">
    <source>
        <dbReference type="ARBA" id="ARBA00022723"/>
    </source>
</evidence>
<dbReference type="InterPro" id="IPR047543">
    <property type="entry name" value="Bbox1_RNF31-like"/>
</dbReference>
<dbReference type="Proteomes" id="UP000820818">
    <property type="component" value="Linkage Group LG7"/>
</dbReference>
<dbReference type="CDD" id="cd20351">
    <property type="entry name" value="Rcat_RBR_HOIP"/>
    <property type="match status" value="1"/>
</dbReference>
<feature type="compositionally biased region" description="Basic and acidic residues" evidence="9">
    <location>
        <begin position="1808"/>
        <end position="1822"/>
    </location>
</feature>
<feature type="compositionally biased region" description="Pro residues" evidence="9">
    <location>
        <begin position="222"/>
        <end position="231"/>
    </location>
</feature>
<dbReference type="PROSITE" id="PS51873">
    <property type="entry name" value="TRIAD"/>
    <property type="match status" value="1"/>
</dbReference>
<feature type="domain" description="RING-type" evidence="13">
    <location>
        <begin position="2051"/>
        <end position="2292"/>
    </location>
</feature>
<dbReference type="GO" id="GO:0061630">
    <property type="term" value="F:ubiquitin protein ligase activity"/>
    <property type="evidence" value="ECO:0007669"/>
    <property type="project" value="TreeGrafter"/>
</dbReference>
<evidence type="ECO:0000259" key="12">
    <source>
        <dbReference type="PROSITE" id="PS50199"/>
    </source>
</evidence>
<feature type="compositionally biased region" description="Basic and acidic residues" evidence="9">
    <location>
        <begin position="1242"/>
        <end position="1260"/>
    </location>
</feature>
<dbReference type="GO" id="GO:1990450">
    <property type="term" value="F:linear polyubiquitin binding"/>
    <property type="evidence" value="ECO:0007669"/>
    <property type="project" value="TreeGrafter"/>
</dbReference>
<dbReference type="GO" id="GO:0036435">
    <property type="term" value="F:K48-linked polyubiquitin modification-dependent protein binding"/>
    <property type="evidence" value="ECO:0007669"/>
    <property type="project" value="TreeGrafter"/>
</dbReference>
<dbReference type="Pfam" id="PF16678">
    <property type="entry name" value="UBA_HOIP"/>
    <property type="match status" value="1"/>
</dbReference>
<feature type="region of interest" description="Disordered" evidence="9">
    <location>
        <begin position="330"/>
        <end position="410"/>
    </location>
</feature>
<dbReference type="SMART" id="SM00547">
    <property type="entry name" value="ZnF_RBZ"/>
    <property type="match status" value="1"/>
</dbReference>
<dbReference type="InterPro" id="IPR013083">
    <property type="entry name" value="Znf_RING/FYVE/PHD"/>
</dbReference>
<evidence type="ECO:0000313" key="14">
    <source>
        <dbReference type="EMBL" id="KAI9555268.1"/>
    </source>
</evidence>
<feature type="region of interest" description="Disordered" evidence="9">
    <location>
        <begin position="1"/>
        <end position="41"/>
    </location>
</feature>
<dbReference type="GO" id="GO:0097039">
    <property type="term" value="P:protein linear polyubiquitination"/>
    <property type="evidence" value="ECO:0007669"/>
    <property type="project" value="TreeGrafter"/>
</dbReference>
<feature type="compositionally biased region" description="Low complexity" evidence="9">
    <location>
        <begin position="180"/>
        <end position="193"/>
    </location>
</feature>
<feature type="compositionally biased region" description="Polar residues" evidence="9">
    <location>
        <begin position="304"/>
        <end position="317"/>
    </location>
</feature>
<feature type="compositionally biased region" description="Basic and acidic residues" evidence="9">
    <location>
        <begin position="696"/>
        <end position="710"/>
    </location>
</feature>
<dbReference type="InterPro" id="IPR047542">
    <property type="entry name" value="Rcat_RBR_RNF31-like"/>
</dbReference>
<feature type="compositionally biased region" description="Low complexity" evidence="9">
    <location>
        <begin position="537"/>
        <end position="547"/>
    </location>
</feature>
<dbReference type="Pfam" id="PF01485">
    <property type="entry name" value="IBR"/>
    <property type="match status" value="1"/>
</dbReference>
<keyword evidence="5 8" id="KW-0863">Zinc-finger</keyword>
<dbReference type="Pfam" id="PF22191">
    <property type="entry name" value="IBR_1"/>
    <property type="match status" value="1"/>
</dbReference>
<feature type="compositionally biased region" description="Basic and acidic residues" evidence="9">
    <location>
        <begin position="1221"/>
        <end position="1234"/>
    </location>
</feature>
<feature type="domain" description="RanBP2-type" evidence="12">
    <location>
        <begin position="623"/>
        <end position="646"/>
    </location>
</feature>
<dbReference type="InterPro" id="IPR001876">
    <property type="entry name" value="Znf_RanBP2"/>
</dbReference>
<proteinExistence type="inferred from homology"/>
<dbReference type="SMART" id="SM00184">
    <property type="entry name" value="RING"/>
    <property type="match status" value="2"/>
</dbReference>
<feature type="compositionally biased region" description="Pro residues" evidence="9">
    <location>
        <begin position="1555"/>
        <end position="1569"/>
    </location>
</feature>
<name>A0AAD5PRT4_9CRUS</name>
<feature type="compositionally biased region" description="Polar residues" evidence="9">
    <location>
        <begin position="551"/>
        <end position="561"/>
    </location>
</feature>
<feature type="compositionally biased region" description="Pro residues" evidence="9">
    <location>
        <begin position="26"/>
        <end position="37"/>
    </location>
</feature>
<dbReference type="InterPro" id="IPR001841">
    <property type="entry name" value="Znf_RING"/>
</dbReference>
<dbReference type="SMART" id="SM00647">
    <property type="entry name" value="IBR"/>
    <property type="match status" value="2"/>
</dbReference>
<evidence type="ECO:0000259" key="13">
    <source>
        <dbReference type="PROSITE" id="PS51873"/>
    </source>
</evidence>
<dbReference type="InterPro" id="IPR047540">
    <property type="entry name" value="BRcat_RBR_RNF31-like"/>
</dbReference>
<feature type="compositionally biased region" description="Low complexity" evidence="9">
    <location>
        <begin position="1361"/>
        <end position="1377"/>
    </location>
</feature>
<feature type="region of interest" description="Disordered" evidence="9">
    <location>
        <begin position="1807"/>
        <end position="1878"/>
    </location>
</feature>
<feature type="compositionally biased region" description="Polar residues" evidence="9">
    <location>
        <begin position="827"/>
        <end position="850"/>
    </location>
</feature>
<feature type="region of interest" description="Disordered" evidence="9">
    <location>
        <begin position="123"/>
        <end position="158"/>
    </location>
</feature>
<feature type="transmembrane region" description="Helical" evidence="10">
    <location>
        <begin position="2419"/>
        <end position="2436"/>
    </location>
</feature>
<feature type="region of interest" description="Disordered" evidence="9">
    <location>
        <begin position="1048"/>
        <end position="1067"/>
    </location>
</feature>
<dbReference type="GO" id="GO:0071797">
    <property type="term" value="C:LUBAC complex"/>
    <property type="evidence" value="ECO:0007669"/>
    <property type="project" value="InterPro"/>
</dbReference>
<keyword evidence="10" id="KW-1133">Transmembrane helix</keyword>
<feature type="compositionally biased region" description="Polar residues" evidence="9">
    <location>
        <begin position="1151"/>
        <end position="1164"/>
    </location>
</feature>
<protein>
    <recommendedName>
        <fullName evidence="16">RBR-type E3 ubiquitin transferase</fullName>
    </recommendedName>
</protein>
<feature type="region of interest" description="Disordered" evidence="9">
    <location>
        <begin position="736"/>
        <end position="924"/>
    </location>
</feature>
<dbReference type="EMBL" id="WJBH02000007">
    <property type="protein sequence ID" value="KAI9555268.1"/>
    <property type="molecule type" value="Genomic_DNA"/>
</dbReference>
<evidence type="ECO:0000256" key="9">
    <source>
        <dbReference type="SAM" id="MobiDB-lite"/>
    </source>
</evidence>
<feature type="compositionally biased region" description="Basic and acidic residues" evidence="9">
    <location>
        <begin position="1188"/>
        <end position="1213"/>
    </location>
</feature>
<sequence length="2469" mass="277131">MRRITPASSENKSASAAIEAATASAEPPPLPTTQPPPLEDEYEDIEYGTGGHKATFSVKFGGKMETKKGDGRHCELCGSSSPQVRCEKCLNQIFCLSCDDMYHRHPKRMSHTRKALDCIVPSVRPPLPPKSTDHSIPPPLPPPRNKGKKGPFSTPLLSRKDFSTSRLNVFNTPLLGRKSGGSTSQSQSPMTPSLPRKESFMEKMGSLKRFMGSRPLPSAPDSKPPVPPIPLPKEASPVQVSHKFPPTGILKKPAYGPPPSPSSSSSFEPPRLSQTMPRKMAVPSPDLKMSQSVDSRQHHPFRLPSSQSNSGSFVSLNEAAQMNYPDWEEERLNPRHRSSSIAGVSADWSSHPGYPRPGHHQPPVQHPGYPPPSRRPGGSTAMNSSSAWDLSSGPSQGFPPMTPTRGNPMHQAHSMAQLNWRPGMWPPGGPEFGWDFQNPLLAHVGVVDSPMKRTPSNLSMSSAAAEAPHGMWPQQHMIHPMMYPHFHPSMMYLTGSQSHLMGGQAGPMMMMASGQQPYDPRPPSPASSQRSRRSQKSQRSTQRSSQKQSRHGASNSKSGRWSDSEDFSGDSDDSLRDRPTSPRKSSVSGRSSKTGNKEYGSVHLSSGARPRSPKVTIPTSTEAEQDWECTHCTYQNKAETRICAVCCRTSDHHQQSEQQMGDDEELPVVMSNLTFNIKEDRVREPVPVQLKSEQLVTKDKSPNRANDSRRGSMKYDNVNKHYEDVNDMLKRLQVRKEDPKQNVPQPQEPIEQFPRQPSPPFPQHFQEQFHQQVPQQHPQQFSTQPPQQHQSSLLDEIDAVEDDEEEEERYIEMEEKEPLYERVQFPPASSTSVASTNNPDEAQGKNQSKSSDQRSGRESISKSPSVEKNPKTYQKTEAAYPTAISKENLKAESQSVSPNLAEPNKRKNNQEKGETKASTTPAQGLAALKSLIAKAAAGTLSSKSSSTKTQDETTTKLEKKVENIESSQKIRSNDQTKSTPSKIVVSSVLKPSKATVSTSTSTSTGTSTAPEPAEDVAQENDYWLEEKLKMQNTAAYQSFQKGALLKKNLTSKGTSPPPQTISTQTYEAVDPIREIAKIQEIPAPKLKRTLSLNMGTRDLKEQGQEPLTGRHNFMSRRFQHKNNPDNRRNYTGSTQSLHQMLHDESPPPRATSGTFSDRSVSQESMEIMEESDGPYRMSKSSRNRNNRSMKDLAMDRPSFHKRNYESDYDERRYSNTSSSRYRPEYRPPGRERHPTHAAPALESRRRMFEREQQGSRRWEPEYSDSYSDVDFKRQYSNDTARDRGRERERERVTEYRRLFQPPSPAPEDFRLKKPSMRRQDSNTSKSSQDSSFNRHYPEGLFDTYRSRFEARSGRGTSSEKSAPSSRGGSVSSSEPLPLLESRRTLAGQLKPLDYRSGAPEDSILKRRTKPVPQKVVQEPSPVVKLDSLIKEAKELGFEAEHLQIALSLCGDSQPVNWLRDNWLNMIDTVVTLATNYGHERPDNNIGTLTREEAIRAVLKNQGNIWNSVTECVEERQRKFNDLLIRGKGEFDRQDIITALTASAGNTDIAFAELCRPPPPPLPTTSPPTPFHERSDSSSSPIPFADDSSDSEPEEERPTAVGPITTSTKQPNNTRSVENLLYFQAAQDHEEDDIYQDISDPDDDAMAVVPAKSVSENDNEVELFSTAESSQNDVTEIDGIEVADTQDKIIDEDMKDVMEKLDQDLHRITQMSDEIGRAIAVSESQSPASMQEDDQTELKNIEDITVELSNEGLENETNEPIIADGPEDNNEETINVDVIEAKEEAAIEEVIEVAEAIDVTEEATDEVLMQEHSEAENERKIDQELLDQSEELKEQTEELPEQTEELPDQSEELADQPEELPDQSEEISDQPEPIYEEYEKTSVPVVDISTTVPMAVEEDDEFNNIDYIDDDEYEDEYEEEYEEDVPGAISDEHGSAEDVERPFSADIFERHVQKVIEEDFPDTKDAKAPAVQIISSKLNQVMSREVAATKSTPEVALAPYERKVRQLLAEGKAVSYEKAELAARLMDLKFNEDESIYAANECSSLYMAISYLQQDCELCANKYGVKEMVSMLHCTHRCCRGCAETYFSTQIRDRTIVDAVCPFCSEPSKLAEDDELAMDYFTHLDILLKGIVPTNIHELFQRKLRDRTLAKDPNFKWCNKCSSGFIANPRQKRLICPDCRAVTCATCRKPWEKQHEGLSCEKFAEWKEANDPEYQAEGLAKHLAENGIRCPQCRFQFSLTRGGCMHFTCTQCKYEFCSGCDRQFLMGARCGVGPFCDKLGLHAHHPRNCLFYLRDKEPRDLQQLLTEHGIPFMTEPHDSTENPKQCAVQLQRETSEGLVDDVCSNEVKEGQAGLCRLHYVEYLAALITKNDVDPLDIFSSDELETLLQTASIRRPSRSLPPNAPLVAYRRRLLEVLPKELILFFFCFSLFFLLLPGMHAAPADLLPIYCVRLPSLAVLQSALHRVLGATD</sequence>
<feature type="compositionally biased region" description="Basic and acidic residues" evidence="9">
    <location>
        <begin position="949"/>
        <end position="963"/>
    </location>
</feature>
<dbReference type="PROSITE" id="PS01358">
    <property type="entry name" value="ZF_RANBP2_1"/>
    <property type="match status" value="1"/>
</dbReference>
<dbReference type="Pfam" id="PF18091">
    <property type="entry name" value="E3_UbLigase_RBR"/>
    <property type="match status" value="1"/>
</dbReference>
<feature type="compositionally biased region" description="Acidic residues" evidence="9">
    <location>
        <begin position="1836"/>
        <end position="1868"/>
    </location>
</feature>
<dbReference type="PROSITE" id="PS50089">
    <property type="entry name" value="ZF_RING_2"/>
    <property type="match status" value="1"/>
</dbReference>
<dbReference type="InterPro" id="IPR032065">
    <property type="entry name" value="RNF31-UBA"/>
</dbReference>
<evidence type="ECO:0000256" key="5">
    <source>
        <dbReference type="ARBA" id="ARBA00022771"/>
    </source>
</evidence>
<dbReference type="PROSITE" id="PS50199">
    <property type="entry name" value="ZF_RANBP2_2"/>
    <property type="match status" value="1"/>
</dbReference>
<dbReference type="PANTHER" id="PTHR16004">
    <property type="entry name" value="RING FINGER PROTEIN 31-RELATED"/>
    <property type="match status" value="1"/>
</dbReference>
<feature type="region of interest" description="Disordered" evidence="9">
    <location>
        <begin position="937"/>
        <end position="1015"/>
    </location>
</feature>
<reference evidence="14 15" key="1">
    <citation type="submission" date="2022-05" db="EMBL/GenBank/DDBJ databases">
        <title>A multi-omics perspective on studying reproductive biology in Daphnia sinensis.</title>
        <authorList>
            <person name="Jia J."/>
        </authorList>
    </citation>
    <scope>NUCLEOTIDE SEQUENCE [LARGE SCALE GENOMIC DNA]</scope>
    <source>
        <strain evidence="14 15">WSL</strain>
    </source>
</reference>
<dbReference type="CDD" id="cd19815">
    <property type="entry name" value="Bbox1_HOIP"/>
    <property type="match status" value="1"/>
</dbReference>
<evidence type="ECO:0000256" key="7">
    <source>
        <dbReference type="ARBA" id="ARBA00022833"/>
    </source>
</evidence>
<feature type="compositionally biased region" description="Basic and acidic residues" evidence="9">
    <location>
        <begin position="810"/>
        <end position="820"/>
    </location>
</feature>
<evidence type="ECO:0000256" key="4">
    <source>
        <dbReference type="ARBA" id="ARBA00022737"/>
    </source>
</evidence>
<dbReference type="InterPro" id="IPR026254">
    <property type="entry name" value="RNF31-like"/>
</dbReference>
<keyword evidence="3" id="KW-0479">Metal-binding</keyword>
<feature type="compositionally biased region" description="Low complexity" evidence="9">
    <location>
        <begin position="1"/>
        <end position="25"/>
    </location>
</feature>
<feature type="compositionally biased region" description="Basic and acidic residues" evidence="9">
    <location>
        <begin position="903"/>
        <end position="915"/>
    </location>
</feature>
<feature type="compositionally biased region" description="Polar residues" evidence="9">
    <location>
        <begin position="1129"/>
        <end position="1138"/>
    </location>
</feature>
<evidence type="ECO:0000256" key="10">
    <source>
        <dbReference type="SAM" id="Phobius"/>
    </source>
</evidence>
<keyword evidence="10" id="KW-0472">Membrane</keyword>
<feature type="region of interest" description="Disordered" evidence="9">
    <location>
        <begin position="503"/>
        <end position="623"/>
    </location>
</feature>
<feature type="domain" description="RING-type" evidence="11">
    <location>
        <begin position="2055"/>
        <end position="2104"/>
    </location>
</feature>
<accession>A0AAD5PRT4</accession>
<keyword evidence="6" id="KW-0833">Ubl conjugation pathway</keyword>
<feature type="region of interest" description="Disordered" evidence="9">
    <location>
        <begin position="1747"/>
        <end position="1770"/>
    </location>
</feature>
<evidence type="ECO:0000256" key="6">
    <source>
        <dbReference type="ARBA" id="ARBA00022786"/>
    </source>
</evidence>
<dbReference type="SUPFAM" id="SSF57850">
    <property type="entry name" value="RING/U-box"/>
    <property type="match status" value="3"/>
</dbReference>
<evidence type="ECO:0008006" key="16">
    <source>
        <dbReference type="Google" id="ProtNLM"/>
    </source>
</evidence>
<dbReference type="Gene3D" id="6.10.140.1100">
    <property type="match status" value="1"/>
</dbReference>
<feature type="compositionally biased region" description="Basic and acidic residues" evidence="9">
    <location>
        <begin position="1269"/>
        <end position="1297"/>
    </location>
</feature>
<feature type="region of interest" description="Disordered" evidence="9">
    <location>
        <begin position="1094"/>
        <end position="1338"/>
    </location>
</feature>
<dbReference type="InterPro" id="IPR002867">
    <property type="entry name" value="IBR_dom"/>
</dbReference>
<organism evidence="14 15">
    <name type="scientific">Daphnia sinensis</name>
    <dbReference type="NCBI Taxonomy" id="1820382"/>
    <lineage>
        <taxon>Eukaryota</taxon>
        <taxon>Metazoa</taxon>
        <taxon>Ecdysozoa</taxon>
        <taxon>Arthropoda</taxon>
        <taxon>Crustacea</taxon>
        <taxon>Branchiopoda</taxon>
        <taxon>Diplostraca</taxon>
        <taxon>Cladocera</taxon>
        <taxon>Anomopoda</taxon>
        <taxon>Daphniidae</taxon>
        <taxon>Daphnia</taxon>
        <taxon>Daphnia similis group</taxon>
    </lineage>
</organism>
<feature type="compositionally biased region" description="Low complexity" evidence="9">
    <location>
        <begin position="763"/>
        <end position="792"/>
    </location>
</feature>
<feature type="compositionally biased region" description="Low complexity" evidence="9">
    <location>
        <begin position="995"/>
        <end position="1008"/>
    </location>
</feature>
<dbReference type="GO" id="GO:0070530">
    <property type="term" value="F:K63-linked polyubiquitin modification-dependent protein binding"/>
    <property type="evidence" value="ECO:0007669"/>
    <property type="project" value="TreeGrafter"/>
</dbReference>
<feature type="compositionally biased region" description="Low complexity" evidence="9">
    <location>
        <begin position="582"/>
        <end position="594"/>
    </location>
</feature>
<comment type="caution">
    <text evidence="14">The sequence shown here is derived from an EMBL/GenBank/DDBJ whole genome shotgun (WGS) entry which is preliminary data.</text>
</comment>
<dbReference type="GO" id="GO:0008270">
    <property type="term" value="F:zinc ion binding"/>
    <property type="evidence" value="ECO:0007669"/>
    <property type="project" value="UniProtKB-KW"/>
</dbReference>
<feature type="compositionally biased region" description="Pro residues" evidence="9">
    <location>
        <begin position="364"/>
        <end position="374"/>
    </location>
</feature>
<feature type="compositionally biased region" description="Acidic residues" evidence="9">
    <location>
        <begin position="795"/>
        <end position="809"/>
    </location>
</feature>
<dbReference type="InterPro" id="IPR044066">
    <property type="entry name" value="TRIAD_supradom"/>
</dbReference>
<dbReference type="Gene3D" id="1.10.8.10">
    <property type="entry name" value="DNA helicase RuvA subunit, C-terminal domain"/>
    <property type="match status" value="1"/>
</dbReference>
<feature type="compositionally biased region" description="Polar residues" evidence="9">
    <location>
        <begin position="964"/>
        <end position="981"/>
    </location>
</feature>
<feature type="region of interest" description="Disordered" evidence="9">
    <location>
        <begin position="210"/>
        <end position="317"/>
    </location>
</feature>
<keyword evidence="10" id="KW-0812">Transmembrane</keyword>
<dbReference type="Gene3D" id="3.30.40.10">
    <property type="entry name" value="Zinc/RING finger domain, C3HC4 (zinc finger)"/>
    <property type="match status" value="1"/>
</dbReference>
<feature type="region of interest" description="Disordered" evidence="9">
    <location>
        <begin position="689"/>
        <end position="720"/>
    </location>
</feature>
<keyword evidence="2" id="KW-0808">Transferase</keyword>